<evidence type="ECO:0000256" key="4">
    <source>
        <dbReference type="ARBA" id="ARBA00022568"/>
    </source>
</evidence>
<feature type="transmembrane region" description="Helical" evidence="8">
    <location>
        <begin position="229"/>
        <end position="253"/>
    </location>
</feature>
<feature type="domain" description="Sodium/calcium exchanger membrane region" evidence="9">
    <location>
        <begin position="505"/>
        <end position="625"/>
    </location>
</feature>
<feature type="domain" description="Sodium/calcium exchanger membrane region" evidence="9">
    <location>
        <begin position="107"/>
        <end position="247"/>
    </location>
</feature>
<dbReference type="GO" id="GO:0005432">
    <property type="term" value="F:calcium:sodium antiporter activity"/>
    <property type="evidence" value="ECO:0007669"/>
    <property type="project" value="TreeGrafter"/>
</dbReference>
<keyword evidence="7 8" id="KW-0472">Membrane</keyword>
<evidence type="ECO:0000256" key="1">
    <source>
        <dbReference type="ARBA" id="ARBA00004141"/>
    </source>
</evidence>
<dbReference type="EMBL" id="GEIB01000286">
    <property type="protein sequence ID" value="JAR87544.1"/>
    <property type="molecule type" value="Transcribed_RNA"/>
</dbReference>
<feature type="transmembrane region" description="Helical" evidence="8">
    <location>
        <begin position="470"/>
        <end position="490"/>
    </location>
</feature>
<feature type="transmembrane region" description="Helical" evidence="8">
    <location>
        <begin position="616"/>
        <end position="635"/>
    </location>
</feature>
<keyword evidence="2" id="KW-0813">Transport</keyword>
<evidence type="ECO:0000256" key="8">
    <source>
        <dbReference type="SAM" id="Phobius"/>
    </source>
</evidence>
<feature type="transmembrane region" description="Helical" evidence="8">
    <location>
        <begin position="569"/>
        <end position="596"/>
    </location>
</feature>
<feature type="transmembrane region" description="Helical" evidence="8">
    <location>
        <begin position="444"/>
        <end position="464"/>
    </location>
</feature>
<dbReference type="GO" id="GO:0006874">
    <property type="term" value="P:intracellular calcium ion homeostasis"/>
    <property type="evidence" value="ECO:0007669"/>
    <property type="project" value="TreeGrafter"/>
</dbReference>
<dbReference type="InterPro" id="IPR044880">
    <property type="entry name" value="NCX_ion-bd_dom_sf"/>
</dbReference>
<dbReference type="PANTHER" id="PTHR12266">
    <property type="entry name" value="NA+/CA2+ K+ INDEPENDENT EXCHANGER"/>
    <property type="match status" value="1"/>
</dbReference>
<keyword evidence="6 8" id="KW-1133">Transmembrane helix</keyword>
<feature type="transmembrane region" description="Helical" evidence="8">
    <location>
        <begin position="171"/>
        <end position="192"/>
    </location>
</feature>
<sequence length="643" mass="70264">LSPIHASAIPWTQVLHSSVPPRSVLTSFLHFETQAKSLQFSRMVSADTLQLMATPCRDVTSWNLTDKCEFVRIAPSCQPNMGYVNYLQLMYCMLGPENVTYTVGLSVVWLLMLFVALGVTSGDFLTPALFVISKTLRMSQNVAGVTLLAFGNGSPDIFSSLAGIRQGSYEMVIGGLIGGGIFVTTVVAGSVFLTQPFKMAGRPFLRDCFFYTTAASWTFYSFYTGSLSITSAIGFVCLYTAYIVLVVVSGFVYQRFLNNAKKASEEKPTDCKAEKMEKGESAVAVKRAFKRRHGAIFDDPERSYVVPIAFRYLNVEDVPVAAQEQNNNGDPDPEEGVYYINLGMDSREEEVDVDTLAITVDSPRRGSNLEKLHLKKIEAQKKSSPSIALEFLYKILALGSEEWSQQPLSVRLMCIFKSPIYFILAITTPVVDVVKPKNNWCRPLNCLHCISSPVFVSFAFGYGLEMIAGVVPVFVAVAAVGTVFALVVYFTSSNDEAPSYHWAFSYVGFLVGVVWIYVISSEIVVLLQAVGIVFNISDAILGLTILAWGNGLLDFLANLNIARKGFPRMGIAACFGTPCLTLLLGVGIPTLIRLAGTGNVLVVRYSVPHILSSTHASRFCCAVSSLLCVALINYLQAMGKVAD</sequence>
<evidence type="ECO:0000256" key="3">
    <source>
        <dbReference type="ARBA" id="ARBA00022449"/>
    </source>
</evidence>
<comment type="subcellular location">
    <subcellularLocation>
        <location evidence="1">Membrane</location>
        <topology evidence="1">Multi-pass membrane protein</topology>
    </subcellularLocation>
</comment>
<keyword evidence="4" id="KW-0406">Ion transport</keyword>
<name>A0A147B9W5_9ACAR</name>
<feature type="non-terminal residue" evidence="10">
    <location>
        <position position="1"/>
    </location>
</feature>
<keyword evidence="3" id="KW-0050">Antiport</keyword>
<dbReference type="PANTHER" id="PTHR12266:SF0">
    <property type="entry name" value="MITOCHONDRIAL SODIUM_CALCIUM EXCHANGER PROTEIN"/>
    <property type="match status" value="1"/>
</dbReference>
<evidence type="ECO:0000256" key="6">
    <source>
        <dbReference type="ARBA" id="ARBA00022989"/>
    </source>
</evidence>
<keyword evidence="5 8" id="KW-0812">Transmembrane</keyword>
<evidence type="ECO:0000256" key="7">
    <source>
        <dbReference type="ARBA" id="ARBA00023136"/>
    </source>
</evidence>
<reference evidence="10" key="1">
    <citation type="submission" date="2016-03" db="EMBL/GenBank/DDBJ databases">
        <title>Gut transcriptome analysis on engorged females of Ornithodoros mimon (Acari: Argasidae) and phylogenetic inferences of soft ticks.</title>
        <authorList>
            <person name="Landulfo G.A."/>
            <person name="Giovanni D."/>
            <person name="Carvalho E."/>
            <person name="Junqueira-de-Azevedo I."/>
            <person name="Patane J."/>
            <person name="Mendoca R."/>
            <person name="Barros-Battesti D."/>
        </authorList>
    </citation>
    <scope>NUCLEOTIDE SEQUENCE</scope>
    <source>
        <strain evidence="10">Females</strain>
        <tissue evidence="10">Gut</tissue>
    </source>
</reference>
<feature type="transmembrane region" description="Helical" evidence="8">
    <location>
        <begin position="502"/>
        <end position="519"/>
    </location>
</feature>
<dbReference type="InterPro" id="IPR004837">
    <property type="entry name" value="NaCa_Exmemb"/>
</dbReference>
<proteinExistence type="predicted"/>
<dbReference type="Pfam" id="PF01699">
    <property type="entry name" value="Na_Ca_ex"/>
    <property type="match status" value="2"/>
</dbReference>
<keyword evidence="4" id="KW-0106">Calcium</keyword>
<feature type="transmembrane region" description="Helical" evidence="8">
    <location>
        <begin position="99"/>
        <end position="119"/>
    </location>
</feature>
<protein>
    <submittedName>
        <fullName evidence="10">Sodium potassium calcium exchanger 6 like</fullName>
    </submittedName>
</protein>
<accession>A0A147B9W5</accession>
<evidence type="ECO:0000313" key="10">
    <source>
        <dbReference type="EMBL" id="JAR87544.1"/>
    </source>
</evidence>
<evidence type="ECO:0000256" key="2">
    <source>
        <dbReference type="ARBA" id="ARBA00022448"/>
    </source>
</evidence>
<keyword evidence="4" id="KW-0109">Calcium transport</keyword>
<dbReference type="InterPro" id="IPR051359">
    <property type="entry name" value="CaCA_antiporter"/>
</dbReference>
<dbReference type="GO" id="GO:0016020">
    <property type="term" value="C:membrane"/>
    <property type="evidence" value="ECO:0007669"/>
    <property type="project" value="UniProtKB-SubCell"/>
</dbReference>
<evidence type="ECO:0000259" key="9">
    <source>
        <dbReference type="Pfam" id="PF01699"/>
    </source>
</evidence>
<evidence type="ECO:0000256" key="5">
    <source>
        <dbReference type="ARBA" id="ARBA00022692"/>
    </source>
</evidence>
<dbReference type="AlphaFoldDB" id="A0A147B9W5"/>
<dbReference type="Gene3D" id="1.20.1420.30">
    <property type="entry name" value="NCX, central ion-binding region"/>
    <property type="match status" value="2"/>
</dbReference>
<organism evidence="10">
    <name type="scientific">Alectorobius mimon</name>
    <dbReference type="NCBI Taxonomy" id="360319"/>
    <lineage>
        <taxon>Eukaryota</taxon>
        <taxon>Metazoa</taxon>
        <taxon>Ecdysozoa</taxon>
        <taxon>Arthropoda</taxon>
        <taxon>Chelicerata</taxon>
        <taxon>Arachnida</taxon>
        <taxon>Acari</taxon>
        <taxon>Parasitiformes</taxon>
        <taxon>Ixodida</taxon>
        <taxon>Ixodoidea</taxon>
        <taxon>Argasidae</taxon>
        <taxon>Ornithodorinae</taxon>
        <taxon>Alectorobius</taxon>
    </lineage>
</organism>